<dbReference type="EnsemblMetazoa" id="LLOJ006161-RA">
    <property type="protein sequence ID" value="LLOJ006161-PA"/>
    <property type="gene ID" value="LLOJ006161"/>
</dbReference>
<dbReference type="AlphaFoldDB" id="A0A1B0CN77"/>
<comment type="subcellular location">
    <subcellularLocation>
        <location evidence="5">Membrane</location>
        <topology evidence="5">Single-pass membrane protein</topology>
    </subcellularLocation>
</comment>
<reference evidence="8" key="1">
    <citation type="submission" date="2012-05" db="EMBL/GenBank/DDBJ databases">
        <title>Whole Genome Assembly of Lutzomyia longipalpis.</title>
        <authorList>
            <person name="Richards S."/>
            <person name="Qu C."/>
            <person name="Dillon R."/>
            <person name="Worley K."/>
            <person name="Scherer S."/>
            <person name="Batterton M."/>
            <person name="Taylor A."/>
            <person name="Hawes A."/>
            <person name="Hernandez B."/>
            <person name="Kovar C."/>
            <person name="Mandapat C."/>
            <person name="Pham C."/>
            <person name="Qu C."/>
            <person name="Jing C."/>
            <person name="Bess C."/>
            <person name="Bandaranaike D."/>
            <person name="Ngo D."/>
            <person name="Ongeri F."/>
            <person name="Arias F."/>
            <person name="Lara F."/>
            <person name="Weissenberger G."/>
            <person name="Kamau G."/>
            <person name="Han H."/>
            <person name="Shen H."/>
            <person name="Dinh H."/>
            <person name="Khalil I."/>
            <person name="Jones J."/>
            <person name="Shafer J."/>
            <person name="Jayaseelan J."/>
            <person name="Quiroz J."/>
            <person name="Blankenburg K."/>
            <person name="Nguyen L."/>
            <person name="Jackson L."/>
            <person name="Francisco L."/>
            <person name="Tang L.-Y."/>
            <person name="Pu L.-L."/>
            <person name="Perales L."/>
            <person name="Lorensuhewa L."/>
            <person name="Munidasa M."/>
            <person name="Coyle M."/>
            <person name="Taylor M."/>
            <person name="Puazo M."/>
            <person name="Firestine M."/>
            <person name="Scheel M."/>
            <person name="Javaid M."/>
            <person name="Wang M."/>
            <person name="Li M."/>
            <person name="Tabassum N."/>
            <person name="Saada N."/>
            <person name="Osuji N."/>
            <person name="Aqrawi P."/>
            <person name="Fu Q."/>
            <person name="Thornton R."/>
            <person name="Raj R."/>
            <person name="Goodspeed R."/>
            <person name="Mata R."/>
            <person name="Najjar R."/>
            <person name="Gubbala S."/>
            <person name="Lee S."/>
            <person name="Denson S."/>
            <person name="Patil S."/>
            <person name="Macmil S."/>
            <person name="Qi S."/>
            <person name="Matskevitch T."/>
            <person name="Palculict T."/>
            <person name="Mathew T."/>
            <person name="Vee V."/>
            <person name="Velamala V."/>
            <person name="Korchina V."/>
            <person name="Cai W."/>
            <person name="Liu W."/>
            <person name="Dai W."/>
            <person name="Zou X."/>
            <person name="Zhu Y."/>
            <person name="Zhang Y."/>
            <person name="Wu Y.-Q."/>
            <person name="Xin Y."/>
            <person name="Nazarath L."/>
            <person name="Kovar C."/>
            <person name="Han Y."/>
            <person name="Muzny D."/>
            <person name="Gibbs R."/>
        </authorList>
    </citation>
    <scope>NUCLEOTIDE SEQUENCE [LARGE SCALE GENOMIC DNA]</scope>
    <source>
        <strain evidence="8">Jacobina</strain>
    </source>
</reference>
<evidence type="ECO:0000256" key="4">
    <source>
        <dbReference type="RuleBase" id="RU003718"/>
    </source>
</evidence>
<evidence type="ECO:0000313" key="7">
    <source>
        <dbReference type="EnsemblMetazoa" id="LLOJ006161-PA"/>
    </source>
</evidence>
<keyword evidence="5" id="KW-0812">Transmembrane</keyword>
<dbReference type="PROSITE" id="PS00375">
    <property type="entry name" value="UDPGT"/>
    <property type="match status" value="1"/>
</dbReference>
<reference evidence="6" key="2">
    <citation type="journal article" date="2020" name="BMC">
        <title>Leishmania infection induces a limited differential gene expression in the sand fly midgut.</title>
        <authorList>
            <person name="Coutinho-Abreu I.V."/>
            <person name="Serafim T.D."/>
            <person name="Meneses C."/>
            <person name="Kamhawi S."/>
            <person name="Oliveira F."/>
            <person name="Valenzuela J.G."/>
        </authorList>
    </citation>
    <scope>NUCLEOTIDE SEQUENCE</scope>
    <source>
        <strain evidence="6">Jacobina</strain>
        <tissue evidence="6">Midgut</tissue>
    </source>
</reference>
<feature type="signal peptide" evidence="5">
    <location>
        <begin position="1"/>
        <end position="19"/>
    </location>
</feature>
<keyword evidence="5" id="KW-0732">Signal</keyword>
<keyword evidence="8" id="KW-1185">Reference proteome</keyword>
<reference evidence="7" key="3">
    <citation type="submission" date="2020-05" db="UniProtKB">
        <authorList>
            <consortium name="EnsemblMetazoa"/>
        </authorList>
    </citation>
    <scope>IDENTIFICATION</scope>
    <source>
        <strain evidence="7">Jacobina</strain>
    </source>
</reference>
<evidence type="ECO:0000256" key="5">
    <source>
        <dbReference type="RuleBase" id="RU362059"/>
    </source>
</evidence>
<dbReference type="CDD" id="cd03784">
    <property type="entry name" value="GT1_Gtf-like"/>
    <property type="match status" value="1"/>
</dbReference>
<dbReference type="VEuPathDB" id="VectorBase:LLOJ006161"/>
<dbReference type="GO" id="GO:0015020">
    <property type="term" value="F:glucuronosyltransferase activity"/>
    <property type="evidence" value="ECO:0007669"/>
    <property type="project" value="UniProtKB-EC"/>
</dbReference>
<name>A0A1B0CN77_LUTLO</name>
<feature type="transmembrane region" description="Helical" evidence="5">
    <location>
        <begin position="471"/>
        <end position="494"/>
    </location>
</feature>
<dbReference type="PANTHER" id="PTHR48043:SF159">
    <property type="entry name" value="EG:EG0003.4 PROTEIN-RELATED"/>
    <property type="match status" value="1"/>
</dbReference>
<evidence type="ECO:0000256" key="3">
    <source>
        <dbReference type="ARBA" id="ARBA00022679"/>
    </source>
</evidence>
<keyword evidence="5" id="KW-0472">Membrane</keyword>
<dbReference type="PANTHER" id="PTHR48043">
    <property type="entry name" value="EG:EG0003.4 PROTEIN-RELATED"/>
    <property type="match status" value="1"/>
</dbReference>
<dbReference type="FunFam" id="3.40.50.2000:FF:000021">
    <property type="entry name" value="UDP-glucuronosyltransferase"/>
    <property type="match status" value="1"/>
</dbReference>
<evidence type="ECO:0000313" key="8">
    <source>
        <dbReference type="Proteomes" id="UP000092461"/>
    </source>
</evidence>
<dbReference type="Proteomes" id="UP000092461">
    <property type="component" value="Unassembled WGS sequence"/>
</dbReference>
<evidence type="ECO:0000256" key="1">
    <source>
        <dbReference type="ARBA" id="ARBA00009995"/>
    </source>
</evidence>
<organism evidence="7 8">
    <name type="scientific">Lutzomyia longipalpis</name>
    <name type="common">Sand fly</name>
    <dbReference type="NCBI Taxonomy" id="7200"/>
    <lineage>
        <taxon>Eukaryota</taxon>
        <taxon>Metazoa</taxon>
        <taxon>Ecdysozoa</taxon>
        <taxon>Arthropoda</taxon>
        <taxon>Hexapoda</taxon>
        <taxon>Insecta</taxon>
        <taxon>Pterygota</taxon>
        <taxon>Neoptera</taxon>
        <taxon>Endopterygota</taxon>
        <taxon>Diptera</taxon>
        <taxon>Nematocera</taxon>
        <taxon>Psychodoidea</taxon>
        <taxon>Psychodidae</taxon>
        <taxon>Lutzomyia</taxon>
        <taxon>Lutzomyia</taxon>
    </lineage>
</organism>
<comment type="catalytic activity">
    <reaction evidence="5">
        <text>glucuronate acceptor + UDP-alpha-D-glucuronate = acceptor beta-D-glucuronoside + UDP + H(+)</text>
        <dbReference type="Rhea" id="RHEA:21032"/>
        <dbReference type="ChEBI" id="CHEBI:15378"/>
        <dbReference type="ChEBI" id="CHEBI:58052"/>
        <dbReference type="ChEBI" id="CHEBI:58223"/>
        <dbReference type="ChEBI" id="CHEBI:132367"/>
        <dbReference type="ChEBI" id="CHEBI:132368"/>
        <dbReference type="EC" id="2.4.1.17"/>
    </reaction>
</comment>
<dbReference type="GO" id="GO:0016020">
    <property type="term" value="C:membrane"/>
    <property type="evidence" value="ECO:0007669"/>
    <property type="project" value="UniProtKB-SubCell"/>
</dbReference>
<keyword evidence="2 4" id="KW-0328">Glycosyltransferase</keyword>
<comment type="similarity">
    <text evidence="1 4">Belongs to the UDP-glycosyltransferase family.</text>
</comment>
<dbReference type="EMBL" id="AJWK01019876">
    <property type="status" value="NOT_ANNOTATED_CDS"/>
    <property type="molecule type" value="Genomic_DNA"/>
</dbReference>
<dbReference type="Pfam" id="PF00201">
    <property type="entry name" value="UDPGT"/>
    <property type="match status" value="1"/>
</dbReference>
<keyword evidence="3 4" id="KW-0808">Transferase</keyword>
<evidence type="ECO:0000313" key="6">
    <source>
        <dbReference type="EMBL" id="MBC1178572.1"/>
    </source>
</evidence>
<protein>
    <recommendedName>
        <fullName evidence="5">UDP-glucuronosyltransferase</fullName>
        <ecNumber evidence="5">2.4.1.17</ecNumber>
    </recommendedName>
</protein>
<dbReference type="InterPro" id="IPR002213">
    <property type="entry name" value="UDP_glucos_trans"/>
</dbReference>
<sequence>MEIKMKLLFLMILPYFSNAGNILVLIQNPSRSHVVWINTLTDVLAERGHNITFLSSNIYGKKMPNIHHLELDVAKEERVKRLGAIDVFKIGKGNFFNRLNRLNHKSDMEEAYTQSSGYQRLQEYPDDFKFDLVIFEYIEQSFLMSFVEKFGNAPVIGASSVAMPLSSNTYVPGNLISPSFMKINLIRNSPSVLTFWGRLLNYTIIFVFEVLKHYCTVPNLSSELEKQFKLILINKHPASDEIAPLWPHVIPVGGLHIQPPKDIPKDLKDILDSSKDGVILFSLGSVVQSSRMAQDRLMEIVEAFRALPQYTFLWKYEKSSLHVEIPSNVIIRKWLPQNDILAHPNLKLFITHAGILSTHETIWHGVPALGLPVFLDQFSNIEHCVKSGFAEEEDITKVERNSFRKLIVKMMNDPKYKENAMIYSQLFRDQIDNPLDRAVWWTEFVMRHPNMTFMSPPYADVSPFIRHSWDVLAFLYLLFLITLYMIFKFISFLVRKCLKKYHVKKAKVE</sequence>
<accession>A0A1B0CN77</accession>
<keyword evidence="5" id="KW-1133">Transmembrane helix</keyword>
<evidence type="ECO:0000256" key="2">
    <source>
        <dbReference type="ARBA" id="ARBA00022676"/>
    </source>
</evidence>
<dbReference type="SUPFAM" id="SSF53756">
    <property type="entry name" value="UDP-Glycosyltransferase/glycogen phosphorylase"/>
    <property type="match status" value="1"/>
</dbReference>
<dbReference type="Gene3D" id="3.40.50.2000">
    <property type="entry name" value="Glycogen Phosphorylase B"/>
    <property type="match status" value="1"/>
</dbReference>
<dbReference type="InterPro" id="IPR035595">
    <property type="entry name" value="UDP_glycos_trans_CS"/>
</dbReference>
<dbReference type="VEuPathDB" id="VectorBase:LLONM1_000394"/>
<proteinExistence type="inferred from homology"/>
<dbReference type="EC" id="2.4.1.17" evidence="5"/>
<feature type="chain" id="PRO_5044514125" description="UDP-glucuronosyltransferase" evidence="5">
    <location>
        <begin position="20"/>
        <end position="509"/>
    </location>
</feature>
<dbReference type="EMBL" id="GITU01009869">
    <property type="protein sequence ID" value="MBC1178572.1"/>
    <property type="molecule type" value="Transcribed_RNA"/>
</dbReference>
<dbReference type="InterPro" id="IPR050271">
    <property type="entry name" value="UDP-glycosyltransferase"/>
</dbReference>